<keyword evidence="1" id="KW-0175">Coiled coil</keyword>
<dbReference type="EMBL" id="JBHTKX010000001">
    <property type="protein sequence ID" value="MFD1128544.1"/>
    <property type="molecule type" value="Genomic_DNA"/>
</dbReference>
<sequence>MTQKLDPAQYIKVLFSADHSSAVLDMIRQEEFEITAGELKAYLAQQGIVYGIHEDVLQDIANRPSAYYGLKPTVASGEDPVPGTDGVIELITNLIETGERKPLETEGGRVDYKEITQLSNVKKGQVIARRIPPEPGIPGKSVKGETIPYRPGKEARFKPGKNVVVNAEGDAMYAALDGLVTPTEKDRINVFPVYEVNGDIDYNTGNIDFVGTVVIRGNVLTGFKVRAAGDIRVVGGVEGAELYAGGSIQVTSGIIGYNKGLIQAGVDVKSSFIQDANVEAGGSVYVTQSIMHSNIRAGKQCICEGTKGLIVGGVIQAGEKVIARTIGNTMSTLTTIEVGVVPELRNELAQLRTELKAQTESIDKTAKALHLLDQMAASGQLAPDKISMRMKLQVTHQSSMRELAEVKERILEIEKMLEDTSNASVDVMKTIYGGSKIVIGRYTRFVKDSATRISFFYHNGDISMLPLKGM</sequence>
<organism evidence="4 5">
    <name type="scientific">Paenibacillus provencensis</name>
    <dbReference type="NCBI Taxonomy" id="441151"/>
    <lineage>
        <taxon>Bacteria</taxon>
        <taxon>Bacillati</taxon>
        <taxon>Bacillota</taxon>
        <taxon>Bacilli</taxon>
        <taxon>Bacillales</taxon>
        <taxon>Paenibacillaceae</taxon>
        <taxon>Paenibacillus</taxon>
    </lineage>
</organism>
<name>A0ABW3PNJ2_9BACL</name>
<dbReference type="Pfam" id="PF20250">
    <property type="entry name" value="FapA_N"/>
    <property type="match status" value="1"/>
</dbReference>
<evidence type="ECO:0000313" key="4">
    <source>
        <dbReference type="EMBL" id="MFD1128544.1"/>
    </source>
</evidence>
<dbReference type="InterPro" id="IPR005646">
    <property type="entry name" value="FapA"/>
</dbReference>
<proteinExistence type="predicted"/>
<feature type="domain" description="Flagellar Assembly Protein A N-terminal region" evidence="3">
    <location>
        <begin position="12"/>
        <end position="181"/>
    </location>
</feature>
<protein>
    <submittedName>
        <fullName evidence="4">DUF342 domain-containing protein</fullName>
    </submittedName>
</protein>
<comment type="caution">
    <text evidence="4">The sequence shown here is derived from an EMBL/GenBank/DDBJ whole genome shotgun (WGS) entry which is preliminary data.</text>
</comment>
<evidence type="ECO:0000256" key="1">
    <source>
        <dbReference type="SAM" id="Coils"/>
    </source>
</evidence>
<keyword evidence="5" id="KW-1185">Reference proteome</keyword>
<feature type="region of interest" description="Disordered" evidence="2">
    <location>
        <begin position="130"/>
        <end position="151"/>
    </location>
</feature>
<dbReference type="InterPro" id="IPR046866">
    <property type="entry name" value="FapA_N"/>
</dbReference>
<gene>
    <name evidence="4" type="ORF">ACFQ3J_10195</name>
</gene>
<evidence type="ECO:0000256" key="2">
    <source>
        <dbReference type="SAM" id="MobiDB-lite"/>
    </source>
</evidence>
<evidence type="ECO:0000313" key="5">
    <source>
        <dbReference type="Proteomes" id="UP001597169"/>
    </source>
</evidence>
<dbReference type="RefSeq" id="WP_251583223.1">
    <property type="nucleotide sequence ID" value="NZ_JBHTKX010000001.1"/>
</dbReference>
<dbReference type="PANTHER" id="PTHR38032">
    <property type="entry name" value="POLYMERASE-RELATED"/>
    <property type="match status" value="1"/>
</dbReference>
<dbReference type="Pfam" id="PF03961">
    <property type="entry name" value="FapA"/>
    <property type="match status" value="1"/>
</dbReference>
<feature type="coiled-coil region" evidence="1">
    <location>
        <begin position="341"/>
        <end position="368"/>
    </location>
</feature>
<evidence type="ECO:0000259" key="3">
    <source>
        <dbReference type="Pfam" id="PF20250"/>
    </source>
</evidence>
<dbReference type="PANTHER" id="PTHR38032:SF1">
    <property type="entry name" value="RNA-BINDING PROTEIN KHPB N-TERMINAL DOMAIN-CONTAINING PROTEIN"/>
    <property type="match status" value="1"/>
</dbReference>
<reference evidence="5" key="1">
    <citation type="journal article" date="2019" name="Int. J. Syst. Evol. Microbiol.">
        <title>The Global Catalogue of Microorganisms (GCM) 10K type strain sequencing project: providing services to taxonomists for standard genome sequencing and annotation.</title>
        <authorList>
            <consortium name="The Broad Institute Genomics Platform"/>
            <consortium name="The Broad Institute Genome Sequencing Center for Infectious Disease"/>
            <person name="Wu L."/>
            <person name="Ma J."/>
        </authorList>
    </citation>
    <scope>NUCLEOTIDE SEQUENCE [LARGE SCALE GENOMIC DNA]</scope>
    <source>
        <strain evidence="5">CCUG 53519</strain>
    </source>
</reference>
<dbReference type="Proteomes" id="UP001597169">
    <property type="component" value="Unassembled WGS sequence"/>
</dbReference>
<dbReference type="InterPro" id="IPR046865">
    <property type="entry name" value="FapA_b_solenoid"/>
</dbReference>
<accession>A0ABW3PNJ2</accession>